<dbReference type="PANTHER" id="PTHR47837:SF2">
    <property type="entry name" value="GTP PYROPHOSPHOKINASE YWAC"/>
    <property type="match status" value="1"/>
</dbReference>
<proteinExistence type="inferred from homology"/>
<keyword evidence="6 9" id="KW-0418">Kinase</keyword>
<evidence type="ECO:0000313" key="10">
    <source>
        <dbReference type="Proteomes" id="UP000481872"/>
    </source>
</evidence>
<dbReference type="Gene3D" id="3.30.460.10">
    <property type="entry name" value="Beta Polymerase, domain 2"/>
    <property type="match status" value="1"/>
</dbReference>
<protein>
    <submittedName>
        <fullName evidence="9">GTP pyrophosphokinase family protein</fullName>
    </submittedName>
</protein>
<dbReference type="Gene3D" id="1.10.287.860">
    <property type="entry name" value="Nucleotidyltransferase"/>
    <property type="match status" value="1"/>
</dbReference>
<reference evidence="9 10" key="1">
    <citation type="submission" date="2020-02" db="EMBL/GenBank/DDBJ databases">
        <title>Genome assembly of a novel Clostridium senegalense strain.</title>
        <authorList>
            <person name="Gupta T.B."/>
            <person name="Jauregui R."/>
            <person name="Maclean P."/>
            <person name="Nawarathana A."/>
            <person name="Brightwell G."/>
        </authorList>
    </citation>
    <scope>NUCLEOTIDE SEQUENCE [LARGE SCALE GENOMIC DNA]</scope>
    <source>
        <strain evidence="9 10">AGRFS4</strain>
    </source>
</reference>
<dbReference type="EMBL" id="JAAGPU010000002">
    <property type="protein sequence ID" value="NEU03760.1"/>
    <property type="molecule type" value="Genomic_DNA"/>
</dbReference>
<comment type="similarity">
    <text evidence="2">Belongs to the RelA/SpoT family.</text>
</comment>
<evidence type="ECO:0000313" key="9">
    <source>
        <dbReference type="EMBL" id="NEU03760.1"/>
    </source>
</evidence>
<evidence type="ECO:0000256" key="6">
    <source>
        <dbReference type="ARBA" id="ARBA00022777"/>
    </source>
</evidence>
<name>A0A6M0GZ30_9CLOT</name>
<feature type="domain" description="RelA/SpoT" evidence="8">
    <location>
        <begin position="45"/>
        <end position="166"/>
    </location>
</feature>
<dbReference type="SMART" id="SM00954">
    <property type="entry name" value="RelA_SpoT"/>
    <property type="match status" value="1"/>
</dbReference>
<accession>A0A6M0GZ30</accession>
<dbReference type="GO" id="GO:0005524">
    <property type="term" value="F:ATP binding"/>
    <property type="evidence" value="ECO:0007669"/>
    <property type="project" value="UniProtKB-KW"/>
</dbReference>
<evidence type="ECO:0000256" key="3">
    <source>
        <dbReference type="ARBA" id="ARBA00011881"/>
    </source>
</evidence>
<keyword evidence="5" id="KW-0547">Nucleotide-binding</keyword>
<dbReference type="GO" id="GO:0015970">
    <property type="term" value="P:guanosine tetraphosphate biosynthetic process"/>
    <property type="evidence" value="ECO:0007669"/>
    <property type="project" value="UniProtKB-UniPathway"/>
</dbReference>
<organism evidence="9 10">
    <name type="scientific">Clostridium senegalense</name>
    <dbReference type="NCBI Taxonomy" id="1465809"/>
    <lineage>
        <taxon>Bacteria</taxon>
        <taxon>Bacillati</taxon>
        <taxon>Bacillota</taxon>
        <taxon>Clostridia</taxon>
        <taxon>Eubacteriales</taxon>
        <taxon>Clostridiaceae</taxon>
        <taxon>Clostridium</taxon>
    </lineage>
</organism>
<keyword evidence="4" id="KW-0808">Transferase</keyword>
<dbReference type="InterPro" id="IPR007685">
    <property type="entry name" value="RelA_SpoT"/>
</dbReference>
<evidence type="ECO:0000256" key="7">
    <source>
        <dbReference type="ARBA" id="ARBA00022840"/>
    </source>
</evidence>
<keyword evidence="7" id="KW-0067">ATP-binding</keyword>
<evidence type="ECO:0000256" key="1">
    <source>
        <dbReference type="ARBA" id="ARBA00004976"/>
    </source>
</evidence>
<comment type="subunit">
    <text evidence="3">Homotetramer.</text>
</comment>
<evidence type="ECO:0000256" key="5">
    <source>
        <dbReference type="ARBA" id="ARBA00022741"/>
    </source>
</evidence>
<evidence type="ECO:0000256" key="2">
    <source>
        <dbReference type="ARBA" id="ARBA00007476"/>
    </source>
</evidence>
<dbReference type="Pfam" id="PF04607">
    <property type="entry name" value="RelA_SpoT"/>
    <property type="match status" value="1"/>
</dbReference>
<gene>
    <name evidence="9" type="ORF">G3M99_02585</name>
</gene>
<dbReference type="RefSeq" id="WP_061994119.1">
    <property type="nucleotide sequence ID" value="NZ_JAAGPU010000002.1"/>
</dbReference>
<dbReference type="InterPro" id="IPR052366">
    <property type="entry name" value="GTP_Pyrophosphokinase"/>
</dbReference>
<dbReference type="UniPathway" id="UPA00908">
    <property type="reaction ID" value="UER00884"/>
</dbReference>
<evidence type="ECO:0000259" key="8">
    <source>
        <dbReference type="SMART" id="SM00954"/>
    </source>
</evidence>
<dbReference type="Proteomes" id="UP000481872">
    <property type="component" value="Unassembled WGS sequence"/>
</dbReference>
<dbReference type="CDD" id="cd05399">
    <property type="entry name" value="NT_Rel-Spo_like"/>
    <property type="match status" value="1"/>
</dbReference>
<sequence>MAVIEWKKFLIPYDQAVEELKVKLRSIRRELRKKNEYSPIEFVTARVKEVSSILEKANKFDIPLDRIAYEMEDIAGIRIMCQFVDDIDKVVELIRQRRDMQIIYEKDYVANVKTSGYRSYHMIIKYPVNMADGQTEILAEFQIRTLAMNFWATVEHSLNYKYKHDIPTDIRGKLKNAADAAFKLDEQMLEIKDEIKDAQKLFEVKSSLVTSIVENILTLSSLGKIPEASRFSESLNRLLEVGEIHELNALLEETKKVLDKYNKR</sequence>
<evidence type="ECO:0000256" key="4">
    <source>
        <dbReference type="ARBA" id="ARBA00022679"/>
    </source>
</evidence>
<keyword evidence="10" id="KW-1185">Reference proteome</keyword>
<comment type="pathway">
    <text evidence="1">Purine metabolism; ppGpp biosynthesis; ppGpp from GTP: step 1/2.</text>
</comment>
<comment type="caution">
    <text evidence="9">The sequence shown here is derived from an EMBL/GenBank/DDBJ whole genome shotgun (WGS) entry which is preliminary data.</text>
</comment>
<dbReference type="FunFam" id="3.30.460.10:FF:000012">
    <property type="entry name" value="GTP pyrophosphokinase YjbM"/>
    <property type="match status" value="1"/>
</dbReference>
<dbReference type="SUPFAM" id="SSF81301">
    <property type="entry name" value="Nucleotidyltransferase"/>
    <property type="match status" value="1"/>
</dbReference>
<dbReference type="PANTHER" id="PTHR47837">
    <property type="entry name" value="GTP PYROPHOSPHOKINASE YJBM"/>
    <property type="match status" value="1"/>
</dbReference>
<dbReference type="AlphaFoldDB" id="A0A6M0GZ30"/>
<dbReference type="GO" id="GO:0016301">
    <property type="term" value="F:kinase activity"/>
    <property type="evidence" value="ECO:0007669"/>
    <property type="project" value="UniProtKB-KW"/>
</dbReference>
<dbReference type="InterPro" id="IPR043519">
    <property type="entry name" value="NT_sf"/>
</dbReference>